<reference evidence="1" key="1">
    <citation type="journal article" date="2014" name="Front. Microbiol.">
        <title>High frequency of phylogenetically diverse reductive dehalogenase-homologous genes in deep subseafloor sedimentary metagenomes.</title>
        <authorList>
            <person name="Kawai M."/>
            <person name="Futagami T."/>
            <person name="Toyoda A."/>
            <person name="Takaki Y."/>
            <person name="Nishi S."/>
            <person name="Hori S."/>
            <person name="Arai W."/>
            <person name="Tsubouchi T."/>
            <person name="Morono Y."/>
            <person name="Uchiyama I."/>
            <person name="Ito T."/>
            <person name="Fujiyama A."/>
            <person name="Inagaki F."/>
            <person name="Takami H."/>
        </authorList>
    </citation>
    <scope>NUCLEOTIDE SEQUENCE</scope>
    <source>
        <strain evidence="1">Expedition CK06-06</strain>
    </source>
</reference>
<comment type="caution">
    <text evidence="1">The sequence shown here is derived from an EMBL/GenBank/DDBJ whole genome shotgun (WGS) entry which is preliminary data.</text>
</comment>
<proteinExistence type="predicted"/>
<name>X0TZS2_9ZZZZ</name>
<dbReference type="EMBL" id="BARS01002133">
    <property type="protein sequence ID" value="GAF81665.1"/>
    <property type="molecule type" value="Genomic_DNA"/>
</dbReference>
<evidence type="ECO:0008006" key="2">
    <source>
        <dbReference type="Google" id="ProtNLM"/>
    </source>
</evidence>
<dbReference type="AlphaFoldDB" id="X0TZS2"/>
<feature type="non-terminal residue" evidence="1">
    <location>
        <position position="57"/>
    </location>
</feature>
<sequence length="57" mass="6200">MAATTLFLASSCTTSTNYQPIITSLEAEAEWIVPLGSLQVVCTASDPDGDELSYDWW</sequence>
<gene>
    <name evidence="1" type="ORF">S01H1_03994</name>
</gene>
<organism evidence="1">
    <name type="scientific">marine sediment metagenome</name>
    <dbReference type="NCBI Taxonomy" id="412755"/>
    <lineage>
        <taxon>unclassified sequences</taxon>
        <taxon>metagenomes</taxon>
        <taxon>ecological metagenomes</taxon>
    </lineage>
</organism>
<protein>
    <recommendedName>
        <fullName evidence="2">Ig-like domain-containing protein</fullName>
    </recommendedName>
</protein>
<evidence type="ECO:0000313" key="1">
    <source>
        <dbReference type="EMBL" id="GAF81665.1"/>
    </source>
</evidence>
<accession>X0TZS2</accession>